<dbReference type="Proteomes" id="UP000325081">
    <property type="component" value="Unassembled WGS sequence"/>
</dbReference>
<dbReference type="GO" id="GO:0008483">
    <property type="term" value="F:transaminase activity"/>
    <property type="evidence" value="ECO:0007669"/>
    <property type="project" value="UniProtKB-KW"/>
</dbReference>
<evidence type="ECO:0000256" key="1">
    <source>
        <dbReference type="SAM" id="MobiDB-lite"/>
    </source>
</evidence>
<organism evidence="2 3">
    <name type="scientific">Striga asiatica</name>
    <name type="common">Asiatic witchweed</name>
    <name type="synonym">Buchnera asiatica</name>
    <dbReference type="NCBI Taxonomy" id="4170"/>
    <lineage>
        <taxon>Eukaryota</taxon>
        <taxon>Viridiplantae</taxon>
        <taxon>Streptophyta</taxon>
        <taxon>Embryophyta</taxon>
        <taxon>Tracheophyta</taxon>
        <taxon>Spermatophyta</taxon>
        <taxon>Magnoliopsida</taxon>
        <taxon>eudicotyledons</taxon>
        <taxon>Gunneridae</taxon>
        <taxon>Pentapetalae</taxon>
        <taxon>asterids</taxon>
        <taxon>lamiids</taxon>
        <taxon>Lamiales</taxon>
        <taxon>Orobanchaceae</taxon>
        <taxon>Buchnereae</taxon>
        <taxon>Striga</taxon>
    </lineage>
</organism>
<dbReference type="EMBL" id="BKCP01005861">
    <property type="protein sequence ID" value="GER40418.1"/>
    <property type="molecule type" value="Genomic_DNA"/>
</dbReference>
<sequence length="143" mass="15378">MNLLWRRTAGTTELVSACGGADVCGRRSCRLWVSGSPSVFNIFPPPQPPAIFRHLRPATPPPCLSSHYCGVLFKSGKAKKLSTSGDTSRRSFKFIYHCYHRHVAATVSPPPCMSHKLPTLLSIPTARGSSPPPATPIGQPSAV</sequence>
<keyword evidence="2" id="KW-0032">Aminotransferase</keyword>
<feature type="region of interest" description="Disordered" evidence="1">
    <location>
        <begin position="123"/>
        <end position="143"/>
    </location>
</feature>
<accession>A0A5A7Q641</accession>
<name>A0A5A7Q641_STRAF</name>
<comment type="caution">
    <text evidence="2">The sequence shown here is derived from an EMBL/GenBank/DDBJ whole genome shotgun (WGS) entry which is preliminary data.</text>
</comment>
<gene>
    <name evidence="2" type="ORF">STAS_17090</name>
</gene>
<protein>
    <submittedName>
        <fullName evidence="2">Glutamate-1-semialdehyde aminotransferase</fullName>
    </submittedName>
</protein>
<evidence type="ECO:0000313" key="2">
    <source>
        <dbReference type="EMBL" id="GER40418.1"/>
    </source>
</evidence>
<proteinExistence type="predicted"/>
<evidence type="ECO:0000313" key="3">
    <source>
        <dbReference type="Proteomes" id="UP000325081"/>
    </source>
</evidence>
<keyword evidence="2" id="KW-0808">Transferase</keyword>
<dbReference type="AlphaFoldDB" id="A0A5A7Q641"/>
<keyword evidence="3" id="KW-1185">Reference proteome</keyword>
<reference evidence="3" key="1">
    <citation type="journal article" date="2019" name="Curr. Biol.">
        <title>Genome Sequence of Striga asiatica Provides Insight into the Evolution of Plant Parasitism.</title>
        <authorList>
            <person name="Yoshida S."/>
            <person name="Kim S."/>
            <person name="Wafula E.K."/>
            <person name="Tanskanen J."/>
            <person name="Kim Y.M."/>
            <person name="Honaas L."/>
            <person name="Yang Z."/>
            <person name="Spallek T."/>
            <person name="Conn C.E."/>
            <person name="Ichihashi Y."/>
            <person name="Cheong K."/>
            <person name="Cui S."/>
            <person name="Der J.P."/>
            <person name="Gundlach H."/>
            <person name="Jiao Y."/>
            <person name="Hori C."/>
            <person name="Ishida J.K."/>
            <person name="Kasahara H."/>
            <person name="Kiba T."/>
            <person name="Kim M.S."/>
            <person name="Koo N."/>
            <person name="Laohavisit A."/>
            <person name="Lee Y.H."/>
            <person name="Lumba S."/>
            <person name="McCourt P."/>
            <person name="Mortimer J.C."/>
            <person name="Mutuku J.M."/>
            <person name="Nomura T."/>
            <person name="Sasaki-Sekimoto Y."/>
            <person name="Seto Y."/>
            <person name="Wang Y."/>
            <person name="Wakatake T."/>
            <person name="Sakakibara H."/>
            <person name="Demura T."/>
            <person name="Yamaguchi S."/>
            <person name="Yoneyama K."/>
            <person name="Manabe R.I."/>
            <person name="Nelson D.C."/>
            <person name="Schulman A.H."/>
            <person name="Timko M.P."/>
            <person name="dePamphilis C.W."/>
            <person name="Choi D."/>
            <person name="Shirasu K."/>
        </authorList>
    </citation>
    <scope>NUCLEOTIDE SEQUENCE [LARGE SCALE GENOMIC DNA]</scope>
    <source>
        <strain evidence="3">cv. UVA1</strain>
    </source>
</reference>